<accession>A0A6C0E3P9</accession>
<protein>
    <submittedName>
        <fullName evidence="1">Uncharacterized protein</fullName>
    </submittedName>
</protein>
<organism evidence="1">
    <name type="scientific">viral metagenome</name>
    <dbReference type="NCBI Taxonomy" id="1070528"/>
    <lineage>
        <taxon>unclassified sequences</taxon>
        <taxon>metagenomes</taxon>
        <taxon>organismal metagenomes</taxon>
    </lineage>
</organism>
<dbReference type="AlphaFoldDB" id="A0A6C0E3P9"/>
<dbReference type="EMBL" id="MN739734">
    <property type="protein sequence ID" value="QHT23674.1"/>
    <property type="molecule type" value="Genomic_DNA"/>
</dbReference>
<reference evidence="1" key="1">
    <citation type="journal article" date="2020" name="Nature">
        <title>Giant virus diversity and host interactions through global metagenomics.</title>
        <authorList>
            <person name="Schulz F."/>
            <person name="Roux S."/>
            <person name="Paez-Espino D."/>
            <person name="Jungbluth S."/>
            <person name="Walsh D.A."/>
            <person name="Denef V.J."/>
            <person name="McMahon K.D."/>
            <person name="Konstantinidis K.T."/>
            <person name="Eloe-Fadrosh E.A."/>
            <person name="Kyrpides N.C."/>
            <person name="Woyke T."/>
        </authorList>
    </citation>
    <scope>NUCLEOTIDE SEQUENCE</scope>
    <source>
        <strain evidence="1">GVMAG-M-3300023179-116</strain>
    </source>
</reference>
<evidence type="ECO:0000313" key="1">
    <source>
        <dbReference type="EMBL" id="QHT23674.1"/>
    </source>
</evidence>
<sequence length="143" mass="16588">MDVNKLIHALDNENNEKILNLTTKKIKEMNMKILMELSLSREKFLSISQKLNGYRYVDEIDDLKCGTYLKWIVLTDPDPDNLQLNKGALFCEIKCKDDGVFIVCKNMGFSSRHFQIKMDECLLFQKLNTQELILLSALDHLST</sequence>
<proteinExistence type="predicted"/>
<name>A0A6C0E3P9_9ZZZZ</name>